<dbReference type="Pfam" id="PF22588">
    <property type="entry name" value="dCache_1_like"/>
    <property type="match status" value="1"/>
</dbReference>
<reference evidence="9 10" key="1">
    <citation type="submission" date="2021-08" db="EMBL/GenBank/DDBJ databases">
        <title>Culture and genomic analysis of Symbiopectobacterium purcellii sp. nov. gen. nov., isolated from the leafhopper Empoasca decipiens.</title>
        <authorList>
            <person name="Nadal-Jimenez P."/>
            <person name="Siozios S."/>
            <person name="Halliday N."/>
            <person name="Camara M."/>
            <person name="Hurst G.D.D."/>
        </authorList>
    </citation>
    <scope>NUCLEOTIDE SEQUENCE [LARGE SCALE GENOMIC DNA]</scope>
    <source>
        <strain evidence="9 10">SyEd1</strain>
    </source>
</reference>
<dbReference type="EMBL" id="CP081864">
    <property type="protein sequence ID" value="QZN94559.1"/>
    <property type="molecule type" value="Genomic_DNA"/>
</dbReference>
<keyword evidence="6" id="KW-0175">Coiled coil</keyword>
<dbReference type="SMART" id="SM00267">
    <property type="entry name" value="GGDEF"/>
    <property type="match status" value="1"/>
</dbReference>
<accession>A0ABX9AIU1</accession>
<evidence type="ECO:0000313" key="9">
    <source>
        <dbReference type="EMBL" id="QZN94559.1"/>
    </source>
</evidence>
<dbReference type="Gene3D" id="3.30.450.20">
    <property type="entry name" value="PAS domain"/>
    <property type="match status" value="2"/>
</dbReference>
<keyword evidence="4" id="KW-0342">GTP-binding</keyword>
<dbReference type="EC" id="2.7.7.65" evidence="3"/>
<evidence type="ECO:0000256" key="5">
    <source>
        <dbReference type="ARBA" id="ARBA00034247"/>
    </source>
</evidence>
<dbReference type="Gene3D" id="3.30.70.270">
    <property type="match status" value="1"/>
</dbReference>
<keyword evidence="7" id="KW-0472">Membrane</keyword>
<comment type="pathway">
    <text evidence="2">Purine metabolism; 3',5'-cyclic di-GMP biosynthesis.</text>
</comment>
<organism evidence="9 10">
    <name type="scientific">Symbiopectobacterium purcellii</name>
    <dbReference type="NCBI Taxonomy" id="2871826"/>
    <lineage>
        <taxon>Bacteria</taxon>
        <taxon>Pseudomonadati</taxon>
        <taxon>Pseudomonadota</taxon>
        <taxon>Gammaproteobacteria</taxon>
        <taxon>Enterobacterales</taxon>
        <taxon>Enterobacteriaceae</taxon>
    </lineage>
</organism>
<feature type="transmembrane region" description="Helical" evidence="7">
    <location>
        <begin position="296"/>
        <end position="316"/>
    </location>
</feature>
<dbReference type="SUPFAM" id="SSF103190">
    <property type="entry name" value="Sensory domain-like"/>
    <property type="match status" value="1"/>
</dbReference>
<dbReference type="InterPro" id="IPR029787">
    <property type="entry name" value="Nucleotide_cyclase"/>
</dbReference>
<feature type="domain" description="GGDEF" evidence="8">
    <location>
        <begin position="377"/>
        <end position="516"/>
    </location>
</feature>
<dbReference type="InterPro" id="IPR000160">
    <property type="entry name" value="GGDEF_dom"/>
</dbReference>
<keyword evidence="10" id="KW-1185">Reference proteome</keyword>
<protein>
    <recommendedName>
        <fullName evidence="3">diguanylate cyclase</fullName>
        <ecNumber evidence="3">2.7.7.65</ecNumber>
    </recommendedName>
</protein>
<evidence type="ECO:0000256" key="4">
    <source>
        <dbReference type="ARBA" id="ARBA00023134"/>
    </source>
</evidence>
<dbReference type="InterPro" id="IPR029151">
    <property type="entry name" value="Sensor-like_sf"/>
</dbReference>
<evidence type="ECO:0000256" key="1">
    <source>
        <dbReference type="ARBA" id="ARBA00001946"/>
    </source>
</evidence>
<dbReference type="Pfam" id="PF00990">
    <property type="entry name" value="GGDEF"/>
    <property type="match status" value="1"/>
</dbReference>
<evidence type="ECO:0000313" key="10">
    <source>
        <dbReference type="Proteomes" id="UP000825886"/>
    </source>
</evidence>
<dbReference type="PANTHER" id="PTHR45138:SF9">
    <property type="entry name" value="DIGUANYLATE CYCLASE DGCM-RELATED"/>
    <property type="match status" value="1"/>
</dbReference>
<evidence type="ECO:0000256" key="6">
    <source>
        <dbReference type="SAM" id="Coils"/>
    </source>
</evidence>
<dbReference type="PROSITE" id="PS50887">
    <property type="entry name" value="GGDEF"/>
    <property type="match status" value="1"/>
</dbReference>
<keyword evidence="7" id="KW-1133">Transmembrane helix</keyword>
<feature type="coiled-coil region" evidence="6">
    <location>
        <begin position="40"/>
        <end position="67"/>
    </location>
</feature>
<dbReference type="CDD" id="cd01949">
    <property type="entry name" value="GGDEF"/>
    <property type="match status" value="1"/>
</dbReference>
<dbReference type="InterPro" id="IPR050469">
    <property type="entry name" value="Diguanylate_Cyclase"/>
</dbReference>
<keyword evidence="7" id="KW-0812">Transmembrane</keyword>
<proteinExistence type="predicted"/>
<evidence type="ECO:0000256" key="3">
    <source>
        <dbReference type="ARBA" id="ARBA00012528"/>
    </source>
</evidence>
<evidence type="ECO:0000259" key="8">
    <source>
        <dbReference type="PROSITE" id="PS50887"/>
    </source>
</evidence>
<evidence type="ECO:0000256" key="2">
    <source>
        <dbReference type="ARBA" id="ARBA00004665"/>
    </source>
</evidence>
<keyword evidence="4" id="KW-0547">Nucleotide-binding</keyword>
<dbReference type="RefSeq" id="WP_222157680.1">
    <property type="nucleotide sequence ID" value="NZ_CP081864.1"/>
</dbReference>
<dbReference type="InterPro" id="IPR054327">
    <property type="entry name" value="His-kinase-like_sensor"/>
</dbReference>
<dbReference type="InterPro" id="IPR043128">
    <property type="entry name" value="Rev_trsase/Diguanyl_cyclase"/>
</dbReference>
<evidence type="ECO:0000256" key="7">
    <source>
        <dbReference type="SAM" id="Phobius"/>
    </source>
</evidence>
<comment type="catalytic activity">
    <reaction evidence="5">
        <text>2 GTP = 3',3'-c-di-GMP + 2 diphosphate</text>
        <dbReference type="Rhea" id="RHEA:24898"/>
        <dbReference type="ChEBI" id="CHEBI:33019"/>
        <dbReference type="ChEBI" id="CHEBI:37565"/>
        <dbReference type="ChEBI" id="CHEBI:58805"/>
        <dbReference type="EC" id="2.7.7.65"/>
    </reaction>
</comment>
<feature type="transmembrane region" description="Helical" evidence="7">
    <location>
        <begin position="20"/>
        <end position="40"/>
    </location>
</feature>
<gene>
    <name evidence="9" type="ORF">K6K13_14810</name>
</gene>
<dbReference type="CDD" id="cd12914">
    <property type="entry name" value="PDC1_DGC_like"/>
    <property type="match status" value="1"/>
</dbReference>
<name>A0ABX9AIU1_9ENTR</name>
<feature type="transmembrane region" description="Helical" evidence="7">
    <location>
        <begin position="182"/>
        <end position="201"/>
    </location>
</feature>
<dbReference type="Proteomes" id="UP000825886">
    <property type="component" value="Chromosome"/>
</dbReference>
<dbReference type="CDD" id="cd12915">
    <property type="entry name" value="PDC2_DGC_like"/>
    <property type="match status" value="1"/>
</dbReference>
<dbReference type="SUPFAM" id="SSF55073">
    <property type="entry name" value="Nucleotide cyclase"/>
    <property type="match status" value="1"/>
</dbReference>
<dbReference type="PANTHER" id="PTHR45138">
    <property type="entry name" value="REGULATORY COMPONENTS OF SENSORY TRANSDUCTION SYSTEM"/>
    <property type="match status" value="1"/>
</dbReference>
<dbReference type="NCBIfam" id="TIGR00254">
    <property type="entry name" value="GGDEF"/>
    <property type="match status" value="1"/>
</dbReference>
<sequence>MNTRAQSTEQRSSTSLQTLMAGFILFIILAVVVLNGWVVFNSYQRTLEATEKQADNLSLSLSRHAEDTFLQVELLLQDLNERIDQDGFGGPQLLRLQQTLKNRKSTLPQLHGIFIYDSAGHWLVTTADNIPKNANNSDREYFKYHQNTPSTELYIGSVIRSRTNDDLIIPVSMRLNNDDGSFAGVLLATISLNYFKLYYGYYSMGDTDVLAILLSDGHILYGRPFDDSQINRDVSSSPLFMEHLKSSTSGTATFYSTVDHVERIYGYTRLKRYPIVIAAGYNKTQVFSNWKVDSTIYTAIALTLLLIMSSMGAIVLKQIKINEKNQTDLTKVRDQLTAMNHTLETLALLDVLTGLANRRQFDIFLRETIAQSALSGKRIALIMLDVDMFKKYNDHYGHVEGDKCLQTVSHALSSMPRRKEDLIARYGGEEFVIILMDVTEEGAIAFAERALEAIRHQSIPHELTSLDEKVVTASAGVYLFVGTTPAQAPESVIIRADKALYQAKNNGRNRVEIATE</sequence>
<comment type="cofactor">
    <cofactor evidence="1">
        <name>Mg(2+)</name>
        <dbReference type="ChEBI" id="CHEBI:18420"/>
    </cofactor>
</comment>